<dbReference type="Pfam" id="PF00512">
    <property type="entry name" value="HisKA"/>
    <property type="match status" value="1"/>
</dbReference>
<dbReference type="EC" id="2.7.13.3" evidence="2"/>
<protein>
    <recommendedName>
        <fullName evidence="2">histidine kinase</fullName>
        <ecNumber evidence="2">2.7.13.3</ecNumber>
    </recommendedName>
</protein>
<name>A0A918JIP6_9ALTE</name>
<evidence type="ECO:0000256" key="8">
    <source>
        <dbReference type="SAM" id="Coils"/>
    </source>
</evidence>
<dbReference type="InterPro" id="IPR005467">
    <property type="entry name" value="His_kinase_dom"/>
</dbReference>
<dbReference type="InterPro" id="IPR003018">
    <property type="entry name" value="GAF"/>
</dbReference>
<evidence type="ECO:0000256" key="7">
    <source>
        <dbReference type="PROSITE-ProRule" id="PRU00169"/>
    </source>
</evidence>
<dbReference type="AlphaFoldDB" id="A0A918JIP6"/>
<gene>
    <name evidence="11" type="ORF">GCM10007391_14970</name>
</gene>
<dbReference type="SMART" id="SM00387">
    <property type="entry name" value="HATPase_c"/>
    <property type="match status" value="1"/>
</dbReference>
<accession>A0A918JIP6</accession>
<dbReference type="Gene3D" id="1.10.287.130">
    <property type="match status" value="1"/>
</dbReference>
<keyword evidence="5" id="KW-0418">Kinase</keyword>
<evidence type="ECO:0000256" key="4">
    <source>
        <dbReference type="ARBA" id="ARBA00022679"/>
    </source>
</evidence>
<feature type="domain" description="Response regulatory" evidence="10">
    <location>
        <begin position="547"/>
        <end position="664"/>
    </location>
</feature>
<dbReference type="InterPro" id="IPR035965">
    <property type="entry name" value="PAS-like_dom_sf"/>
</dbReference>
<comment type="catalytic activity">
    <reaction evidence="1">
        <text>ATP + protein L-histidine = ADP + protein N-phospho-L-histidine.</text>
        <dbReference type="EC" id="2.7.13.3"/>
    </reaction>
</comment>
<feature type="domain" description="Histidine kinase" evidence="9">
    <location>
        <begin position="309"/>
        <end position="527"/>
    </location>
</feature>
<reference evidence="11" key="2">
    <citation type="submission" date="2020-09" db="EMBL/GenBank/DDBJ databases">
        <authorList>
            <person name="Sun Q."/>
            <person name="Kim S."/>
        </authorList>
    </citation>
    <scope>NUCLEOTIDE SEQUENCE</scope>
    <source>
        <strain evidence="11">KCTC 22164</strain>
    </source>
</reference>
<dbReference type="SMART" id="SM00448">
    <property type="entry name" value="REC"/>
    <property type="match status" value="1"/>
</dbReference>
<dbReference type="InterPro" id="IPR029016">
    <property type="entry name" value="GAF-like_dom_sf"/>
</dbReference>
<sequence>MPNILRSFHDIVSDQFSDLDHKTRQLLTLGLEAFGLSVGIVSKIEGDQYEVLYAESDIVDIAPGTRFNVNDTYCIHTLKSRQATGFHHVAQSDIASHPCYQAQQLESYLGACIQVNGELYGTVNFSSPEPTTPFTSADYDYVELFAQWLGAEIARKAALDALTKQASTLQKLESVGKIGTWSVDMRSGQIDWSDQTRRIHETSKDFIPDIESGIAFYKPGKSRDAISAAVKDTVDTGAPWSLKAQIVTARGNEKWVLTKGEAEFENGECVRLFGTFQDISKAEALNRELREQKEQAENVLKERSALMAKISHELRTPLNGILGLLDNLPQEKDEAEQQQKYRLIKRSARILHHLIDEVLDFSKINAGELRLQKKPTNILAMLVDTASIYQPLCDDKGLILNTDFRVAEDQWADADRTRVIQILTNLMSNALKFTKQGTISFSAHSDVHQNDCYLTIRIADTGKGMTNEEVQRLFRPFYQAKSAEGSGGTGLGLSIVKELCQMMQGDVIVDSEEGKGSVFTVNLPLPKCQAPSHTDAEEDVFDASGLTVLVVDDNEINRIVMDSYLQRFNIQCHMATDGCEAITRCEQNQYDVIFMDCVMPKLDGISATRQLYAQGLLKAGASVVALTANTADDDKKACRDAGMTFFMAKPVEMGPIINVLRQHC</sequence>
<reference evidence="11" key="1">
    <citation type="journal article" date="2014" name="Int. J. Syst. Evol. Microbiol.">
        <title>Complete genome sequence of Corynebacterium casei LMG S-19264T (=DSM 44701T), isolated from a smear-ripened cheese.</title>
        <authorList>
            <consortium name="US DOE Joint Genome Institute (JGI-PGF)"/>
            <person name="Walter F."/>
            <person name="Albersmeier A."/>
            <person name="Kalinowski J."/>
            <person name="Ruckert C."/>
        </authorList>
    </citation>
    <scope>NUCLEOTIDE SEQUENCE</scope>
    <source>
        <strain evidence="11">KCTC 22164</strain>
    </source>
</reference>
<keyword evidence="3 7" id="KW-0597">Phosphoprotein</keyword>
<dbReference type="Gene3D" id="3.40.50.2300">
    <property type="match status" value="1"/>
</dbReference>
<dbReference type="SUPFAM" id="SSF52172">
    <property type="entry name" value="CheY-like"/>
    <property type="match status" value="1"/>
</dbReference>
<dbReference type="InterPro" id="IPR011006">
    <property type="entry name" value="CheY-like_superfamily"/>
</dbReference>
<dbReference type="Gene3D" id="3.30.450.40">
    <property type="match status" value="1"/>
</dbReference>
<dbReference type="PROSITE" id="PS50110">
    <property type="entry name" value="RESPONSE_REGULATORY"/>
    <property type="match status" value="1"/>
</dbReference>
<dbReference type="SUPFAM" id="SSF55785">
    <property type="entry name" value="PYP-like sensor domain (PAS domain)"/>
    <property type="match status" value="1"/>
</dbReference>
<dbReference type="Gene3D" id="3.30.450.20">
    <property type="entry name" value="PAS domain"/>
    <property type="match status" value="1"/>
</dbReference>
<keyword evidence="6" id="KW-0902">Two-component regulatory system</keyword>
<dbReference type="InterPro" id="IPR003594">
    <property type="entry name" value="HATPase_dom"/>
</dbReference>
<dbReference type="FunFam" id="3.30.565.10:FF:000010">
    <property type="entry name" value="Sensor histidine kinase RcsC"/>
    <property type="match status" value="1"/>
</dbReference>
<dbReference type="GO" id="GO:0000155">
    <property type="term" value="F:phosphorelay sensor kinase activity"/>
    <property type="evidence" value="ECO:0007669"/>
    <property type="project" value="InterPro"/>
</dbReference>
<dbReference type="PROSITE" id="PS50109">
    <property type="entry name" value="HIS_KIN"/>
    <property type="match status" value="1"/>
</dbReference>
<dbReference type="SUPFAM" id="SSF47384">
    <property type="entry name" value="Homodimeric domain of signal transducing histidine kinase"/>
    <property type="match status" value="1"/>
</dbReference>
<dbReference type="SUPFAM" id="SSF55874">
    <property type="entry name" value="ATPase domain of HSP90 chaperone/DNA topoisomerase II/histidine kinase"/>
    <property type="match status" value="1"/>
</dbReference>
<dbReference type="Pfam" id="PF01590">
    <property type="entry name" value="GAF"/>
    <property type="match status" value="1"/>
</dbReference>
<dbReference type="InterPro" id="IPR004358">
    <property type="entry name" value="Sig_transdc_His_kin-like_C"/>
</dbReference>
<keyword evidence="12" id="KW-1185">Reference proteome</keyword>
<evidence type="ECO:0000256" key="5">
    <source>
        <dbReference type="ARBA" id="ARBA00022777"/>
    </source>
</evidence>
<dbReference type="Pfam" id="PF02518">
    <property type="entry name" value="HATPase_c"/>
    <property type="match status" value="1"/>
</dbReference>
<dbReference type="Gene3D" id="3.30.565.10">
    <property type="entry name" value="Histidine kinase-like ATPase, C-terminal domain"/>
    <property type="match status" value="1"/>
</dbReference>
<dbReference type="Proteomes" id="UP000631300">
    <property type="component" value="Unassembled WGS sequence"/>
</dbReference>
<evidence type="ECO:0000256" key="3">
    <source>
        <dbReference type="ARBA" id="ARBA00022553"/>
    </source>
</evidence>
<proteinExistence type="predicted"/>
<evidence type="ECO:0000259" key="9">
    <source>
        <dbReference type="PROSITE" id="PS50109"/>
    </source>
</evidence>
<evidence type="ECO:0000256" key="6">
    <source>
        <dbReference type="ARBA" id="ARBA00023012"/>
    </source>
</evidence>
<keyword evidence="4" id="KW-0808">Transferase</keyword>
<evidence type="ECO:0000313" key="12">
    <source>
        <dbReference type="Proteomes" id="UP000631300"/>
    </source>
</evidence>
<dbReference type="InterPro" id="IPR001789">
    <property type="entry name" value="Sig_transdc_resp-reg_receiver"/>
</dbReference>
<dbReference type="InterPro" id="IPR013655">
    <property type="entry name" value="PAS_fold_3"/>
</dbReference>
<dbReference type="EMBL" id="BMXP01000003">
    <property type="protein sequence ID" value="GGW82827.1"/>
    <property type="molecule type" value="Genomic_DNA"/>
</dbReference>
<evidence type="ECO:0000259" key="10">
    <source>
        <dbReference type="PROSITE" id="PS50110"/>
    </source>
</evidence>
<dbReference type="InterPro" id="IPR003661">
    <property type="entry name" value="HisK_dim/P_dom"/>
</dbReference>
<dbReference type="CDD" id="cd17546">
    <property type="entry name" value="REC_hyHK_CKI1_RcsC-like"/>
    <property type="match status" value="1"/>
</dbReference>
<dbReference type="Pfam" id="PF00072">
    <property type="entry name" value="Response_reg"/>
    <property type="match status" value="1"/>
</dbReference>
<dbReference type="CDD" id="cd00082">
    <property type="entry name" value="HisKA"/>
    <property type="match status" value="1"/>
</dbReference>
<evidence type="ECO:0000313" key="11">
    <source>
        <dbReference type="EMBL" id="GGW82827.1"/>
    </source>
</evidence>
<feature type="coiled-coil region" evidence="8">
    <location>
        <begin position="279"/>
        <end position="309"/>
    </location>
</feature>
<keyword evidence="8" id="KW-0175">Coiled coil</keyword>
<organism evidence="11 12">
    <name type="scientific">Alteromonas halophila</name>
    <dbReference type="NCBI Taxonomy" id="516698"/>
    <lineage>
        <taxon>Bacteria</taxon>
        <taxon>Pseudomonadati</taxon>
        <taxon>Pseudomonadota</taxon>
        <taxon>Gammaproteobacteria</taxon>
        <taxon>Alteromonadales</taxon>
        <taxon>Alteromonadaceae</taxon>
        <taxon>Alteromonas/Salinimonas group</taxon>
        <taxon>Alteromonas</taxon>
    </lineage>
</organism>
<dbReference type="SUPFAM" id="SSF55781">
    <property type="entry name" value="GAF domain-like"/>
    <property type="match status" value="1"/>
</dbReference>
<feature type="modified residue" description="4-aspartylphosphate" evidence="7">
    <location>
        <position position="596"/>
    </location>
</feature>
<dbReference type="SMART" id="SM00388">
    <property type="entry name" value="HisKA"/>
    <property type="match status" value="1"/>
</dbReference>
<dbReference type="InterPro" id="IPR036097">
    <property type="entry name" value="HisK_dim/P_sf"/>
</dbReference>
<dbReference type="InterPro" id="IPR036890">
    <property type="entry name" value="HATPase_C_sf"/>
</dbReference>
<dbReference type="Pfam" id="PF08447">
    <property type="entry name" value="PAS_3"/>
    <property type="match status" value="1"/>
</dbReference>
<dbReference type="PRINTS" id="PR00344">
    <property type="entry name" value="BCTRLSENSOR"/>
</dbReference>
<dbReference type="PANTHER" id="PTHR43047">
    <property type="entry name" value="TWO-COMPONENT HISTIDINE PROTEIN KINASE"/>
    <property type="match status" value="1"/>
</dbReference>
<evidence type="ECO:0000256" key="1">
    <source>
        <dbReference type="ARBA" id="ARBA00000085"/>
    </source>
</evidence>
<evidence type="ECO:0000256" key="2">
    <source>
        <dbReference type="ARBA" id="ARBA00012438"/>
    </source>
</evidence>
<comment type="caution">
    <text evidence="11">The sequence shown here is derived from an EMBL/GenBank/DDBJ whole genome shotgun (WGS) entry which is preliminary data.</text>
</comment>
<dbReference type="RefSeq" id="WP_189404970.1">
    <property type="nucleotide sequence ID" value="NZ_BMXP01000003.1"/>
</dbReference>